<organism evidence="2 3">
    <name type="scientific">Microbulbifer taiwanensis</name>
    <dbReference type="NCBI Taxonomy" id="986746"/>
    <lineage>
        <taxon>Bacteria</taxon>
        <taxon>Pseudomonadati</taxon>
        <taxon>Pseudomonadota</taxon>
        <taxon>Gammaproteobacteria</taxon>
        <taxon>Cellvibrionales</taxon>
        <taxon>Microbulbiferaceae</taxon>
        <taxon>Microbulbifer</taxon>
    </lineage>
</organism>
<evidence type="ECO:0008006" key="4">
    <source>
        <dbReference type="Google" id="ProtNLM"/>
    </source>
</evidence>
<evidence type="ECO:0000256" key="1">
    <source>
        <dbReference type="SAM" id="SignalP"/>
    </source>
</evidence>
<proteinExistence type="predicted"/>
<keyword evidence="3" id="KW-1185">Reference proteome</keyword>
<dbReference type="RefSeq" id="WP_193191448.1">
    <property type="nucleotide sequence ID" value="NZ_JACZFR010000018.1"/>
</dbReference>
<gene>
    <name evidence="2" type="ORF">ACFQBM_16090</name>
</gene>
<keyword evidence="1" id="KW-0732">Signal</keyword>
<dbReference type="Proteomes" id="UP001596425">
    <property type="component" value="Unassembled WGS sequence"/>
</dbReference>
<evidence type="ECO:0000313" key="2">
    <source>
        <dbReference type="EMBL" id="MFC6634809.1"/>
    </source>
</evidence>
<protein>
    <recommendedName>
        <fullName evidence="4">Penicillin-binding protein activator LpoB</fullName>
    </recommendedName>
</protein>
<feature type="chain" id="PRO_5045221192" description="Penicillin-binding protein activator LpoB" evidence="1">
    <location>
        <begin position="28"/>
        <end position="177"/>
    </location>
</feature>
<accession>A0ABW1YTS9</accession>
<evidence type="ECO:0000313" key="3">
    <source>
        <dbReference type="Proteomes" id="UP001596425"/>
    </source>
</evidence>
<feature type="signal peptide" evidence="1">
    <location>
        <begin position="1"/>
        <end position="27"/>
    </location>
</feature>
<name>A0ABW1YTS9_9GAMM</name>
<comment type="caution">
    <text evidence="2">The sequence shown here is derived from an EMBL/GenBank/DDBJ whole genome shotgun (WGS) entry which is preliminary data.</text>
</comment>
<reference evidence="3" key="1">
    <citation type="journal article" date="2019" name="Int. J. Syst. Evol. Microbiol.">
        <title>The Global Catalogue of Microorganisms (GCM) 10K type strain sequencing project: providing services to taxonomists for standard genome sequencing and annotation.</title>
        <authorList>
            <consortium name="The Broad Institute Genomics Platform"/>
            <consortium name="The Broad Institute Genome Sequencing Center for Infectious Disease"/>
            <person name="Wu L."/>
            <person name="Ma J."/>
        </authorList>
    </citation>
    <scope>NUCLEOTIDE SEQUENCE [LARGE SCALE GENOMIC DNA]</scope>
    <source>
        <strain evidence="3">CGMCC 1.13718</strain>
    </source>
</reference>
<dbReference type="EMBL" id="JBHSVR010000001">
    <property type="protein sequence ID" value="MFC6634809.1"/>
    <property type="molecule type" value="Genomic_DNA"/>
</dbReference>
<sequence>MTIRSRLLLAVPLLLCLCACSTQKVYRAQPLNEEAEWLLLPVVNLSQAPLAGERTESILVSQLRAEGVANLAEYPKNLPQQAIGLHSDQQRFEEARGWAGTQRARYWLTGTVDEWRYKAGLDGEPAIGLSLRVIDADTKAVLWSASGARTGWGREGVAVAMHRLIEDLIDDLPLEKE</sequence>
<dbReference type="Gene3D" id="3.40.50.10610">
    <property type="entry name" value="ABC-type transport auxiliary lipoprotein component"/>
    <property type="match status" value="1"/>
</dbReference>